<evidence type="ECO:0000256" key="1">
    <source>
        <dbReference type="SAM" id="MobiDB-lite"/>
    </source>
</evidence>
<organism evidence="2 3">
    <name type="scientific">Penicillium citrinum</name>
    <dbReference type="NCBI Taxonomy" id="5077"/>
    <lineage>
        <taxon>Eukaryota</taxon>
        <taxon>Fungi</taxon>
        <taxon>Dikarya</taxon>
        <taxon>Ascomycota</taxon>
        <taxon>Pezizomycotina</taxon>
        <taxon>Eurotiomycetes</taxon>
        <taxon>Eurotiomycetidae</taxon>
        <taxon>Eurotiales</taxon>
        <taxon>Aspergillaceae</taxon>
        <taxon>Penicillium</taxon>
    </lineage>
</organism>
<dbReference type="AlphaFoldDB" id="A0A9W9P5C0"/>
<dbReference type="Proteomes" id="UP001147733">
    <property type="component" value="Unassembled WGS sequence"/>
</dbReference>
<protein>
    <submittedName>
        <fullName evidence="2">Uncharacterized protein</fullName>
    </submittedName>
</protein>
<evidence type="ECO:0000313" key="3">
    <source>
        <dbReference type="Proteomes" id="UP001147733"/>
    </source>
</evidence>
<comment type="caution">
    <text evidence="2">The sequence shown here is derived from an EMBL/GenBank/DDBJ whole genome shotgun (WGS) entry which is preliminary data.</text>
</comment>
<accession>A0A9W9P5C0</accession>
<gene>
    <name evidence="2" type="ORF">N7469_004593</name>
</gene>
<feature type="compositionally biased region" description="Polar residues" evidence="1">
    <location>
        <begin position="61"/>
        <end position="72"/>
    </location>
</feature>
<sequence>MAVALLRDNPLQDVDRARRNEYHYVRTSIGYTAKNTALTGHEKSHGCISSVSAESKKAGHQSRQVASCQTNK</sequence>
<dbReference type="EMBL" id="JAPQKT010000003">
    <property type="protein sequence ID" value="KAJ5235425.1"/>
    <property type="molecule type" value="Genomic_DNA"/>
</dbReference>
<dbReference type="GeneID" id="81382680"/>
<dbReference type="OrthoDB" id="10519879at2759"/>
<reference evidence="2" key="1">
    <citation type="submission" date="2022-11" db="EMBL/GenBank/DDBJ databases">
        <authorList>
            <person name="Petersen C."/>
        </authorList>
    </citation>
    <scope>NUCLEOTIDE SEQUENCE</scope>
    <source>
        <strain evidence="2">IBT 23319</strain>
    </source>
</reference>
<name>A0A9W9P5C0_PENCI</name>
<feature type="region of interest" description="Disordered" evidence="1">
    <location>
        <begin position="51"/>
        <end position="72"/>
    </location>
</feature>
<dbReference type="RefSeq" id="XP_056502925.1">
    <property type="nucleotide sequence ID" value="XM_056643513.1"/>
</dbReference>
<reference evidence="2" key="2">
    <citation type="journal article" date="2023" name="IMA Fungus">
        <title>Comparative genomic study of the Penicillium genus elucidates a diverse pangenome and 15 lateral gene transfer events.</title>
        <authorList>
            <person name="Petersen C."/>
            <person name="Sorensen T."/>
            <person name="Nielsen M.R."/>
            <person name="Sondergaard T.E."/>
            <person name="Sorensen J.L."/>
            <person name="Fitzpatrick D.A."/>
            <person name="Frisvad J.C."/>
            <person name="Nielsen K.L."/>
        </authorList>
    </citation>
    <scope>NUCLEOTIDE SEQUENCE</scope>
    <source>
        <strain evidence="2">IBT 23319</strain>
    </source>
</reference>
<keyword evidence="3" id="KW-1185">Reference proteome</keyword>
<proteinExistence type="predicted"/>
<evidence type="ECO:0000313" key="2">
    <source>
        <dbReference type="EMBL" id="KAJ5235425.1"/>
    </source>
</evidence>